<dbReference type="InterPro" id="IPR011009">
    <property type="entry name" value="Kinase-like_dom_sf"/>
</dbReference>
<dbReference type="PANTHER" id="PTHR32099">
    <property type="entry name" value="CYSTEINE-RICH REPEAT SECRETORY PROTEIN"/>
    <property type="match status" value="1"/>
</dbReference>
<organism evidence="6 7">
    <name type="scientific">Flemingia macrophylla</name>
    <dbReference type="NCBI Taxonomy" id="520843"/>
    <lineage>
        <taxon>Eukaryota</taxon>
        <taxon>Viridiplantae</taxon>
        <taxon>Streptophyta</taxon>
        <taxon>Embryophyta</taxon>
        <taxon>Tracheophyta</taxon>
        <taxon>Spermatophyta</taxon>
        <taxon>Magnoliopsida</taxon>
        <taxon>eudicotyledons</taxon>
        <taxon>Gunneridae</taxon>
        <taxon>Pentapetalae</taxon>
        <taxon>rosids</taxon>
        <taxon>fabids</taxon>
        <taxon>Fabales</taxon>
        <taxon>Fabaceae</taxon>
        <taxon>Papilionoideae</taxon>
        <taxon>50 kb inversion clade</taxon>
        <taxon>NPAAA clade</taxon>
        <taxon>indigoferoid/millettioid clade</taxon>
        <taxon>Phaseoleae</taxon>
        <taxon>Flemingia</taxon>
    </lineage>
</organism>
<dbReference type="Gene3D" id="3.30.430.20">
    <property type="entry name" value="Gnk2 domain, C-X8-C-X2-C motif"/>
    <property type="match status" value="4"/>
</dbReference>
<dbReference type="AlphaFoldDB" id="A0ABD1M3X0"/>
<feature type="domain" description="Gnk2-homologous" evidence="5">
    <location>
        <begin position="380"/>
        <end position="490"/>
    </location>
</feature>
<evidence type="ECO:0000256" key="2">
    <source>
        <dbReference type="ARBA" id="ARBA00022737"/>
    </source>
</evidence>
<evidence type="ECO:0000313" key="7">
    <source>
        <dbReference type="Proteomes" id="UP001603857"/>
    </source>
</evidence>
<feature type="domain" description="Gnk2-homologous" evidence="5">
    <location>
        <begin position="275"/>
        <end position="374"/>
    </location>
</feature>
<evidence type="ECO:0000256" key="4">
    <source>
        <dbReference type="SAM" id="SignalP"/>
    </source>
</evidence>
<feature type="domain" description="Gnk2-homologous" evidence="5">
    <location>
        <begin position="23"/>
        <end position="129"/>
    </location>
</feature>
<dbReference type="InterPro" id="IPR001245">
    <property type="entry name" value="Ser-Thr/Tyr_kinase_cat_dom"/>
</dbReference>
<name>A0ABD1M3X0_9FABA</name>
<sequence>MPLNSFKLIFLCMVVSLFTTTKAQDPIGFNCENETSTNSAYVENLSTLFSFLSSNATDKTFYNDTILGRNSTDTVYGLFMCRGDIDAASNLCTNCVANATKILSSACSLSREAVIWYDNCMVRYSNLSFFSTVDTYPGLYLFNMANISDAGSFMSLLSNTMNQTAEEAANSSDRYFTKQANVSQFQTLYCLAQCTQDLSPQNCATCLTEAIGNLPNCCEGKQGGRVLFPSCNVRFELYPFYSARTVQTRMMPISPGTTELVPETKYPSTDSEDAGYISHNCSGGDNVTAGDSVFQSNLMTLLSYLSSNATVGNDFQTKEGTAYGLFTCRGDTPSRLCQQCVQNATEKVASECRFTAEAVIWFDLCWLRYSNIDFFSSVETNPRFRNLNITTDGDTGPVAYSVVNELSNKIAEMATETGYNSERYQSDSLTLNENQTVYILSQCSFDLSTNSCSGCLNDVMGSAIPWTRLGSIGGRVLYPSCILRFEFFKFYDLAPPTQPITPPTGYMSPEYAMYGYFFEKSDVYSFGVMILEIISGKKNISSYEPHHVADGLLKFVWSHWRDETPLNALDPKLKENYSEIEVIKCIQIGLLCVQENPDVRPTMVTIVSYLSSHLIELPSPNEPTFHLYHRMDPTVPYGSSSRQSTNNSTLSINEMSISRSYPR</sequence>
<feature type="signal peptide" evidence="4">
    <location>
        <begin position="1"/>
        <end position="23"/>
    </location>
</feature>
<dbReference type="Proteomes" id="UP001603857">
    <property type="component" value="Unassembled WGS sequence"/>
</dbReference>
<keyword evidence="1 4" id="KW-0732">Signal</keyword>
<evidence type="ECO:0000256" key="1">
    <source>
        <dbReference type="ARBA" id="ARBA00022729"/>
    </source>
</evidence>
<dbReference type="InterPro" id="IPR038408">
    <property type="entry name" value="GNK2_sf"/>
</dbReference>
<dbReference type="FunFam" id="3.30.430.20:FF:000012">
    <property type="entry name" value="Cysteine-rich receptor-like protein kinase 25"/>
    <property type="match status" value="1"/>
</dbReference>
<evidence type="ECO:0000256" key="3">
    <source>
        <dbReference type="SAM" id="MobiDB-lite"/>
    </source>
</evidence>
<evidence type="ECO:0000313" key="6">
    <source>
        <dbReference type="EMBL" id="KAL2330474.1"/>
    </source>
</evidence>
<dbReference type="SUPFAM" id="SSF56112">
    <property type="entry name" value="Protein kinase-like (PK-like)"/>
    <property type="match status" value="1"/>
</dbReference>
<dbReference type="PANTHER" id="PTHR32099:SF110">
    <property type="entry name" value="CYSTEINE-RICH RECEPTOR-KINASE-LIKE PROTEIN"/>
    <property type="match status" value="1"/>
</dbReference>
<accession>A0ABD1M3X0</accession>
<comment type="caution">
    <text evidence="6">The sequence shown here is derived from an EMBL/GenBank/DDBJ whole genome shotgun (WGS) entry which is preliminary data.</text>
</comment>
<feature type="domain" description="Gnk2-homologous" evidence="5">
    <location>
        <begin position="135"/>
        <end position="240"/>
    </location>
</feature>
<gene>
    <name evidence="6" type="ORF">Fmac_018055</name>
</gene>
<dbReference type="PROSITE" id="PS51473">
    <property type="entry name" value="GNK2"/>
    <property type="match status" value="4"/>
</dbReference>
<feature type="compositionally biased region" description="Polar residues" evidence="3">
    <location>
        <begin position="637"/>
        <end position="663"/>
    </location>
</feature>
<dbReference type="Pfam" id="PF07714">
    <property type="entry name" value="PK_Tyr_Ser-Thr"/>
    <property type="match status" value="1"/>
</dbReference>
<dbReference type="InterPro" id="IPR002902">
    <property type="entry name" value="GNK2"/>
</dbReference>
<dbReference type="Gene3D" id="1.10.510.10">
    <property type="entry name" value="Transferase(Phosphotransferase) domain 1"/>
    <property type="match status" value="1"/>
</dbReference>
<feature type="region of interest" description="Disordered" evidence="3">
    <location>
        <begin position="636"/>
        <end position="663"/>
    </location>
</feature>
<dbReference type="CDD" id="cd23509">
    <property type="entry name" value="Gnk2-like"/>
    <property type="match status" value="4"/>
</dbReference>
<dbReference type="Pfam" id="PF01657">
    <property type="entry name" value="Stress-antifung"/>
    <property type="match status" value="4"/>
</dbReference>
<protein>
    <recommendedName>
        <fullName evidence="5">Gnk2-homologous domain-containing protein</fullName>
    </recommendedName>
</protein>
<proteinExistence type="predicted"/>
<evidence type="ECO:0000259" key="5">
    <source>
        <dbReference type="PROSITE" id="PS51473"/>
    </source>
</evidence>
<keyword evidence="7" id="KW-1185">Reference proteome</keyword>
<feature type="chain" id="PRO_5044886512" description="Gnk2-homologous domain-containing protein" evidence="4">
    <location>
        <begin position="24"/>
        <end position="663"/>
    </location>
</feature>
<dbReference type="EMBL" id="JBGMDY010000006">
    <property type="protein sequence ID" value="KAL2330474.1"/>
    <property type="molecule type" value="Genomic_DNA"/>
</dbReference>
<keyword evidence="2" id="KW-0677">Repeat</keyword>
<reference evidence="6 7" key="1">
    <citation type="submission" date="2024-08" db="EMBL/GenBank/DDBJ databases">
        <title>Insights into the chromosomal genome structure of Flemingia macrophylla.</title>
        <authorList>
            <person name="Ding Y."/>
            <person name="Zhao Y."/>
            <person name="Bi W."/>
            <person name="Wu M."/>
            <person name="Zhao G."/>
            <person name="Gong Y."/>
            <person name="Li W."/>
            <person name="Zhang P."/>
        </authorList>
    </citation>
    <scope>NUCLEOTIDE SEQUENCE [LARGE SCALE GENOMIC DNA]</scope>
    <source>
        <strain evidence="6">DYQJB</strain>
        <tissue evidence="6">Leaf</tissue>
    </source>
</reference>